<keyword evidence="2" id="KW-1185">Reference proteome</keyword>
<evidence type="ECO:0000313" key="2">
    <source>
        <dbReference type="Proteomes" id="UP000809349"/>
    </source>
</evidence>
<reference evidence="1 2" key="2">
    <citation type="submission" date="2021-08" db="EMBL/GenBank/DDBJ databases">
        <title>Massilia sp. R798.</title>
        <authorList>
            <person name="Baek J.H."/>
            <person name="Jung H.S."/>
            <person name="Kim K.R."/>
            <person name="Jeon C.O."/>
        </authorList>
    </citation>
    <scope>NUCLEOTIDE SEQUENCE [LARGE SCALE GENOMIC DNA]</scope>
    <source>
        <strain evidence="1 2">R798</strain>
    </source>
</reference>
<comment type="caution">
    <text evidence="1">The sequence shown here is derived from an EMBL/GenBank/DDBJ whole genome shotgun (WGS) entry which is preliminary data.</text>
</comment>
<dbReference type="RefSeq" id="WP_223468500.1">
    <property type="nucleotide sequence ID" value="NZ_JAFBIL020000004.1"/>
</dbReference>
<sequence length="260" mass="28898">MVAPIDACRHEPETRTVGGQAFSRIGDYVYRVDRWERRQPGGPVCMIGVACFPLYERPRNETHLLLVRLEGPVDLARLRSYLDDRILSDGSAVFDSLQRVPPLSPTLNLAKLRAALPGALEPLHVTDGRWVIYGGRILHGADPSTLEAVLIAFIAPNDHARALRPIVRDRHAVFYGSQRIDGADPVTFMLFHYASDRLHPGGNLPDTGWIGLDGRNGWYLSDNAAEPLGLSTQRHRALLRELAQLRRQNQLEPLGPAAVD</sequence>
<protein>
    <submittedName>
        <fullName evidence="1">Uncharacterized protein</fullName>
    </submittedName>
</protein>
<dbReference type="Proteomes" id="UP000809349">
    <property type="component" value="Unassembled WGS sequence"/>
</dbReference>
<accession>A0ABS7SQI0</accession>
<name>A0ABS7SQI0_9BURK</name>
<proteinExistence type="predicted"/>
<reference evidence="1 2" key="1">
    <citation type="submission" date="2021-01" db="EMBL/GenBank/DDBJ databases">
        <authorList>
            <person name="Ruan W."/>
            <person name="Khan S.A."/>
            <person name="Jeon C.O."/>
        </authorList>
    </citation>
    <scope>NUCLEOTIDE SEQUENCE [LARGE SCALE GENOMIC DNA]</scope>
    <source>
        <strain evidence="1 2">R798</strain>
    </source>
</reference>
<organism evidence="1 2">
    <name type="scientific">Massilia soli</name>
    <dbReference type="NCBI Taxonomy" id="2792854"/>
    <lineage>
        <taxon>Bacteria</taxon>
        <taxon>Pseudomonadati</taxon>
        <taxon>Pseudomonadota</taxon>
        <taxon>Betaproteobacteria</taxon>
        <taxon>Burkholderiales</taxon>
        <taxon>Oxalobacteraceae</taxon>
        <taxon>Telluria group</taxon>
        <taxon>Massilia</taxon>
    </lineage>
</organism>
<dbReference type="EMBL" id="JAFBIL020000004">
    <property type="protein sequence ID" value="MBZ2208023.1"/>
    <property type="molecule type" value="Genomic_DNA"/>
</dbReference>
<gene>
    <name evidence="1" type="ORF">I4X03_012200</name>
</gene>
<evidence type="ECO:0000313" key="1">
    <source>
        <dbReference type="EMBL" id="MBZ2208023.1"/>
    </source>
</evidence>